<feature type="domain" description="RDD" evidence="6">
    <location>
        <begin position="19"/>
        <end position="139"/>
    </location>
</feature>
<dbReference type="OrthoDB" id="9814143at2"/>
<protein>
    <submittedName>
        <fullName evidence="7">Putative RDD family membrane protein YckC</fullName>
    </submittedName>
</protein>
<gene>
    <name evidence="7" type="ORF">C8N47_11534</name>
</gene>
<dbReference type="Pfam" id="PF06271">
    <property type="entry name" value="RDD"/>
    <property type="match status" value="1"/>
</dbReference>
<proteinExistence type="predicted"/>
<keyword evidence="8" id="KW-1185">Reference proteome</keyword>
<dbReference type="PANTHER" id="PTHR38480:SF1">
    <property type="entry name" value="SLR0254 PROTEIN"/>
    <property type="match status" value="1"/>
</dbReference>
<dbReference type="Proteomes" id="UP000243525">
    <property type="component" value="Unassembled WGS sequence"/>
</dbReference>
<evidence type="ECO:0000256" key="5">
    <source>
        <dbReference type="SAM" id="Phobius"/>
    </source>
</evidence>
<dbReference type="InterPro" id="IPR010432">
    <property type="entry name" value="RDD"/>
</dbReference>
<keyword evidence="2 5" id="KW-0812">Transmembrane</keyword>
<evidence type="ECO:0000313" key="7">
    <source>
        <dbReference type="EMBL" id="PTN07595.1"/>
    </source>
</evidence>
<dbReference type="AlphaFoldDB" id="A0A2T5BZA3"/>
<accession>A0A2T5BZA3</accession>
<organism evidence="7 8">
    <name type="scientific">Mangrovibacterium marinum</name>
    <dbReference type="NCBI Taxonomy" id="1639118"/>
    <lineage>
        <taxon>Bacteria</taxon>
        <taxon>Pseudomonadati</taxon>
        <taxon>Bacteroidota</taxon>
        <taxon>Bacteroidia</taxon>
        <taxon>Marinilabiliales</taxon>
        <taxon>Prolixibacteraceae</taxon>
        <taxon>Mangrovibacterium</taxon>
    </lineage>
</organism>
<reference evidence="7 8" key="1">
    <citation type="submission" date="2018-04" db="EMBL/GenBank/DDBJ databases">
        <title>Genomic Encyclopedia of Archaeal and Bacterial Type Strains, Phase II (KMG-II): from individual species to whole genera.</title>
        <authorList>
            <person name="Goeker M."/>
        </authorList>
    </citation>
    <scope>NUCLEOTIDE SEQUENCE [LARGE SCALE GENOMIC DNA]</scope>
    <source>
        <strain evidence="7 8">DSM 28823</strain>
    </source>
</reference>
<comment type="caution">
    <text evidence="7">The sequence shown here is derived from an EMBL/GenBank/DDBJ whole genome shotgun (WGS) entry which is preliminary data.</text>
</comment>
<dbReference type="GO" id="GO:0016020">
    <property type="term" value="C:membrane"/>
    <property type="evidence" value="ECO:0007669"/>
    <property type="project" value="UniProtKB-SubCell"/>
</dbReference>
<sequence length="235" mass="26326">MTDLKIQTAQNTQLALNNAGLGDRILAAIVDLILMFAYAMIGFILTRSLALGNVFLMVYLLPVYFYSLILELLFHGQTLGKMLLKIKVVHQLGRQVPFSSYLLRWLLRIIDVWIFFAAIGICTIVLTRRGLRVGDLAANTLVISLKGSRRLDELSYVRGEAEAPVFAQAALLDDPDISVIREVLAYGREVGFHGKAAQLVLQTTNIIKKKIGVETELKPIPFLEQLLKDYCNIHQ</sequence>
<dbReference type="RefSeq" id="WP_107823125.1">
    <property type="nucleotide sequence ID" value="NZ_OY782574.1"/>
</dbReference>
<evidence type="ECO:0000256" key="1">
    <source>
        <dbReference type="ARBA" id="ARBA00004141"/>
    </source>
</evidence>
<evidence type="ECO:0000256" key="2">
    <source>
        <dbReference type="ARBA" id="ARBA00022692"/>
    </source>
</evidence>
<evidence type="ECO:0000256" key="4">
    <source>
        <dbReference type="ARBA" id="ARBA00023136"/>
    </source>
</evidence>
<comment type="subcellular location">
    <subcellularLocation>
        <location evidence="1">Membrane</location>
        <topology evidence="1">Multi-pass membrane protein</topology>
    </subcellularLocation>
</comment>
<feature type="transmembrane region" description="Helical" evidence="5">
    <location>
        <begin position="54"/>
        <end position="74"/>
    </location>
</feature>
<evidence type="ECO:0000313" key="8">
    <source>
        <dbReference type="Proteomes" id="UP000243525"/>
    </source>
</evidence>
<evidence type="ECO:0000259" key="6">
    <source>
        <dbReference type="Pfam" id="PF06271"/>
    </source>
</evidence>
<feature type="transmembrane region" description="Helical" evidence="5">
    <location>
        <begin position="25"/>
        <end position="45"/>
    </location>
</feature>
<evidence type="ECO:0000256" key="3">
    <source>
        <dbReference type="ARBA" id="ARBA00022989"/>
    </source>
</evidence>
<keyword evidence="4 5" id="KW-0472">Membrane</keyword>
<feature type="transmembrane region" description="Helical" evidence="5">
    <location>
        <begin position="105"/>
        <end position="126"/>
    </location>
</feature>
<keyword evidence="3 5" id="KW-1133">Transmembrane helix</keyword>
<dbReference type="EMBL" id="QAAD01000015">
    <property type="protein sequence ID" value="PTN07595.1"/>
    <property type="molecule type" value="Genomic_DNA"/>
</dbReference>
<name>A0A2T5BZA3_9BACT</name>
<dbReference type="PANTHER" id="PTHR38480">
    <property type="entry name" value="SLR0254 PROTEIN"/>
    <property type="match status" value="1"/>
</dbReference>